<dbReference type="CDD" id="cd00060">
    <property type="entry name" value="FHA"/>
    <property type="match status" value="1"/>
</dbReference>
<dbReference type="PANTHER" id="PTHR43343:SF3">
    <property type="entry name" value="PROTEASE DO-LIKE 8, CHLOROPLASTIC"/>
    <property type="match status" value="1"/>
</dbReference>
<name>A0A3G8M7Q0_9HYPH</name>
<accession>A0A3G8M7Q0</accession>
<dbReference type="GO" id="GO:0006508">
    <property type="term" value="P:proteolysis"/>
    <property type="evidence" value="ECO:0007669"/>
    <property type="project" value="UniProtKB-KW"/>
</dbReference>
<proteinExistence type="inferred from homology"/>
<dbReference type="InterPro" id="IPR051201">
    <property type="entry name" value="Chloro_Bact_Ser_Proteases"/>
</dbReference>
<dbReference type="Pfam" id="PF00498">
    <property type="entry name" value="FHA"/>
    <property type="match status" value="1"/>
</dbReference>
<keyword evidence="4" id="KW-1133">Transmembrane helix</keyword>
<dbReference type="SMART" id="SM00240">
    <property type="entry name" value="FHA"/>
    <property type="match status" value="1"/>
</dbReference>
<dbReference type="PROSITE" id="PS50006">
    <property type="entry name" value="FHA_DOMAIN"/>
    <property type="match status" value="1"/>
</dbReference>
<keyword evidence="2" id="KW-0645">Protease</keyword>
<protein>
    <submittedName>
        <fullName evidence="6">FHA domain-containing protein</fullName>
    </submittedName>
</protein>
<dbReference type="InterPro" id="IPR009003">
    <property type="entry name" value="Peptidase_S1_PA"/>
</dbReference>
<reference evidence="6 7" key="1">
    <citation type="submission" date="2018-11" db="EMBL/GenBank/DDBJ databases">
        <title>Genome squencing of methanotrophic bacteria isolated from alkaline groundwater in Korea.</title>
        <authorList>
            <person name="Nguyen L.N."/>
        </authorList>
    </citation>
    <scope>NUCLEOTIDE SEQUENCE [LARGE SCALE GENOMIC DNA]</scope>
    <source>
        <strain evidence="6 7">GW6</strain>
    </source>
</reference>
<keyword evidence="4" id="KW-0812">Transmembrane</keyword>
<evidence type="ECO:0000313" key="6">
    <source>
        <dbReference type="EMBL" id="AZG77926.1"/>
    </source>
</evidence>
<dbReference type="Gene3D" id="2.60.200.20">
    <property type="match status" value="1"/>
</dbReference>
<dbReference type="InterPro" id="IPR000253">
    <property type="entry name" value="FHA_dom"/>
</dbReference>
<evidence type="ECO:0000256" key="4">
    <source>
        <dbReference type="SAM" id="Phobius"/>
    </source>
</evidence>
<dbReference type="GO" id="GO:0008233">
    <property type="term" value="F:peptidase activity"/>
    <property type="evidence" value="ECO:0007669"/>
    <property type="project" value="UniProtKB-KW"/>
</dbReference>
<evidence type="ECO:0000256" key="3">
    <source>
        <dbReference type="ARBA" id="ARBA00022801"/>
    </source>
</evidence>
<dbReference type="Gene3D" id="2.40.10.120">
    <property type="match status" value="1"/>
</dbReference>
<dbReference type="InterPro" id="IPR008984">
    <property type="entry name" value="SMAD_FHA_dom_sf"/>
</dbReference>
<dbReference type="RefSeq" id="WP_124739557.1">
    <property type="nucleotide sequence ID" value="NZ_CP034086.1"/>
</dbReference>
<dbReference type="EMBL" id="CP034086">
    <property type="protein sequence ID" value="AZG77926.1"/>
    <property type="molecule type" value="Genomic_DNA"/>
</dbReference>
<keyword evidence="3" id="KW-0378">Hydrolase</keyword>
<evidence type="ECO:0000259" key="5">
    <source>
        <dbReference type="PROSITE" id="PS50006"/>
    </source>
</evidence>
<dbReference type="AlphaFoldDB" id="A0A3G8M7Q0"/>
<dbReference type="PANTHER" id="PTHR43343">
    <property type="entry name" value="PEPTIDASE S12"/>
    <property type="match status" value="1"/>
</dbReference>
<evidence type="ECO:0000256" key="1">
    <source>
        <dbReference type="ARBA" id="ARBA00010541"/>
    </source>
</evidence>
<evidence type="ECO:0000256" key="2">
    <source>
        <dbReference type="ARBA" id="ARBA00022670"/>
    </source>
</evidence>
<comment type="similarity">
    <text evidence="1">Belongs to the peptidase S1C family.</text>
</comment>
<dbReference type="SUPFAM" id="SSF50494">
    <property type="entry name" value="Trypsin-like serine proteases"/>
    <property type="match status" value="1"/>
</dbReference>
<dbReference type="Pfam" id="PF13365">
    <property type="entry name" value="Trypsin_2"/>
    <property type="match status" value="1"/>
</dbReference>
<dbReference type="KEGG" id="mros:EHO51_14955"/>
<dbReference type="InterPro" id="IPR043504">
    <property type="entry name" value="Peptidase_S1_PA_chymotrypsin"/>
</dbReference>
<evidence type="ECO:0000313" key="7">
    <source>
        <dbReference type="Proteomes" id="UP000273982"/>
    </source>
</evidence>
<organism evidence="6 7">
    <name type="scientific">Methylocystis rosea</name>
    <dbReference type="NCBI Taxonomy" id="173366"/>
    <lineage>
        <taxon>Bacteria</taxon>
        <taxon>Pseudomonadati</taxon>
        <taxon>Pseudomonadota</taxon>
        <taxon>Alphaproteobacteria</taxon>
        <taxon>Hyphomicrobiales</taxon>
        <taxon>Methylocystaceae</taxon>
        <taxon>Methylocystis</taxon>
    </lineage>
</organism>
<gene>
    <name evidence="6" type="ORF">EHO51_14955</name>
</gene>
<sequence>MTTPIERIIIRHLSGSKANQIEQLPVGDSREFTIGRDPTSKIAFDPVGDSVVSRKHALIRIMGEGDNISFKLSDAGSSNGTFLNGERVNGEVELLPEDTIELGAKGPKFTFDVQPRPASFAARTKVIGVSDTAATRVIKTAEAAASTAVNAAATGASTAAGANADGGAPKKVGIGHETVQRLIGEERGKANRNMTGAIAAVVAFFVLGGAALYWAQHRELERRDAEDKLAQTETDERLSRIPGDVNLKIGMKPREIYDKYAKATVQVGMMWRLYDKQTGRPIQHKTIDYKGRRYPAYVQLPNNLGVVRWLTLEDDHITNLMVGGGGTGSGFVISEQGYILTNKHVAAGWQVAYGAEGGRDGILYDYVVVSSGKKRKAKIKEPKLIDLYDSAYADVFHWIPESGGYIFKTDDPTTALTGNTPDPNSNNKASFVGRNEVLEVKFHGSRLGVNASLVRTSADADAALVKIDSPQTLTRVEMAPNAPVEIGENITVLGYPAVSVENFVLRQTEERGRIRSQLEKITEATVTEGIVSKTASGVKSTEGGTFASDMGDVYQLSVVATGSGNSGGPVFNSSGKVIGLFTYSRNVGDTKATMAVPIKYGAELTQAQRE</sequence>
<dbReference type="Proteomes" id="UP000273982">
    <property type="component" value="Chromosome"/>
</dbReference>
<dbReference type="Gene3D" id="2.40.10.10">
    <property type="entry name" value="Trypsin-like serine proteases"/>
    <property type="match status" value="1"/>
</dbReference>
<feature type="transmembrane region" description="Helical" evidence="4">
    <location>
        <begin position="197"/>
        <end position="215"/>
    </location>
</feature>
<keyword evidence="4" id="KW-0472">Membrane</keyword>
<dbReference type="SUPFAM" id="SSF49879">
    <property type="entry name" value="SMAD/FHA domain"/>
    <property type="match status" value="1"/>
</dbReference>
<feature type="domain" description="FHA" evidence="5">
    <location>
        <begin position="32"/>
        <end position="88"/>
    </location>
</feature>